<evidence type="ECO:0000256" key="4">
    <source>
        <dbReference type="ARBA" id="ARBA00022519"/>
    </source>
</evidence>
<dbReference type="GO" id="GO:0016787">
    <property type="term" value="F:hydrolase activity"/>
    <property type="evidence" value="ECO:0007669"/>
    <property type="project" value="UniProtKB-KW"/>
</dbReference>
<organism evidence="10 11">
    <name type="scientific">Lachnoclostridium phytofermentans (strain ATCC 700394 / DSM 18823 / ISDg)</name>
    <name type="common">Clostridium phytofermentans</name>
    <dbReference type="NCBI Taxonomy" id="357809"/>
    <lineage>
        <taxon>Bacteria</taxon>
        <taxon>Bacillati</taxon>
        <taxon>Bacillota</taxon>
        <taxon>Clostridia</taxon>
        <taxon>Lachnospirales</taxon>
        <taxon>Lachnospiraceae</taxon>
    </lineage>
</organism>
<evidence type="ECO:0000256" key="1">
    <source>
        <dbReference type="ARBA" id="ARBA00004651"/>
    </source>
</evidence>
<feature type="transmembrane region" description="Helical" evidence="9">
    <location>
        <begin position="52"/>
        <end position="76"/>
    </location>
</feature>
<protein>
    <recommendedName>
        <fullName evidence="8">Autoinducer 2 import system permease protein LsrD</fullName>
    </recommendedName>
</protein>
<evidence type="ECO:0000256" key="7">
    <source>
        <dbReference type="ARBA" id="ARBA00023136"/>
    </source>
</evidence>
<evidence type="ECO:0000256" key="8">
    <source>
        <dbReference type="ARBA" id="ARBA00039381"/>
    </source>
</evidence>
<name>A9KIX0_LACP7</name>
<dbReference type="Pfam" id="PF02653">
    <property type="entry name" value="BPD_transp_2"/>
    <property type="match status" value="1"/>
</dbReference>
<keyword evidence="3" id="KW-1003">Cell membrane</keyword>
<dbReference type="EMBL" id="CP000885">
    <property type="protein sequence ID" value="ABX40969.1"/>
    <property type="molecule type" value="Genomic_DNA"/>
</dbReference>
<dbReference type="PANTHER" id="PTHR32196:SF71">
    <property type="entry name" value="AUTOINDUCER 2 IMPORT SYSTEM PERMEASE PROTEIN LSRD"/>
    <property type="match status" value="1"/>
</dbReference>
<dbReference type="STRING" id="357809.Cphy_0582"/>
<keyword evidence="11" id="KW-1185">Reference proteome</keyword>
<keyword evidence="7 9" id="KW-0472">Membrane</keyword>
<evidence type="ECO:0000256" key="9">
    <source>
        <dbReference type="SAM" id="Phobius"/>
    </source>
</evidence>
<evidence type="ECO:0000256" key="2">
    <source>
        <dbReference type="ARBA" id="ARBA00022448"/>
    </source>
</evidence>
<evidence type="ECO:0000313" key="11">
    <source>
        <dbReference type="Proteomes" id="UP000000370"/>
    </source>
</evidence>
<feature type="transmembrane region" description="Helical" evidence="9">
    <location>
        <begin position="107"/>
        <end position="128"/>
    </location>
</feature>
<dbReference type="RefSeq" id="WP_012198613.1">
    <property type="nucleotide sequence ID" value="NC_010001.1"/>
</dbReference>
<dbReference type="Proteomes" id="UP000000370">
    <property type="component" value="Chromosome"/>
</dbReference>
<reference evidence="11" key="1">
    <citation type="submission" date="2007-11" db="EMBL/GenBank/DDBJ databases">
        <title>Complete genome sequence of Clostridium phytofermentans ISDg.</title>
        <authorList>
            <person name="Leschine S.B."/>
            <person name="Warnick T.A."/>
            <person name="Blanchard J.L."/>
            <person name="Schnell D.J."/>
            <person name="Petit E.L."/>
            <person name="LaTouf W.G."/>
            <person name="Copeland A."/>
            <person name="Lucas S."/>
            <person name="Lapidus A."/>
            <person name="Barry K."/>
            <person name="Glavina del Rio T."/>
            <person name="Dalin E."/>
            <person name="Tice H."/>
            <person name="Pitluck S."/>
            <person name="Kiss H."/>
            <person name="Brettin T."/>
            <person name="Bruce D."/>
            <person name="Detter J.C."/>
            <person name="Han C."/>
            <person name="Kuske C."/>
            <person name="Schmutz J."/>
            <person name="Larimer F."/>
            <person name="Land M."/>
            <person name="Hauser L."/>
            <person name="Kyrpides N."/>
            <person name="Kim E.A."/>
            <person name="Richardson P."/>
        </authorList>
    </citation>
    <scope>NUCLEOTIDE SEQUENCE [LARGE SCALE GENOMIC DNA]</scope>
    <source>
        <strain evidence="11">ATCC 700394 / DSM 18823 / ISDg</strain>
    </source>
</reference>
<dbReference type="AlphaFoldDB" id="A9KIX0"/>
<dbReference type="GO" id="GO:0005886">
    <property type="term" value="C:plasma membrane"/>
    <property type="evidence" value="ECO:0007669"/>
    <property type="project" value="UniProtKB-SubCell"/>
</dbReference>
<keyword evidence="4" id="KW-0997">Cell inner membrane</keyword>
<dbReference type="InterPro" id="IPR001851">
    <property type="entry name" value="ABC_transp_permease"/>
</dbReference>
<dbReference type="PANTHER" id="PTHR32196">
    <property type="entry name" value="ABC TRANSPORTER PERMEASE PROTEIN YPHD-RELATED-RELATED"/>
    <property type="match status" value="1"/>
</dbReference>
<proteinExistence type="predicted"/>
<evidence type="ECO:0000256" key="5">
    <source>
        <dbReference type="ARBA" id="ARBA00022692"/>
    </source>
</evidence>
<dbReference type="eggNOG" id="COG1172">
    <property type="taxonomic scope" value="Bacteria"/>
</dbReference>
<feature type="transmembrane region" description="Helical" evidence="9">
    <location>
        <begin position="20"/>
        <end position="40"/>
    </location>
</feature>
<evidence type="ECO:0000256" key="6">
    <source>
        <dbReference type="ARBA" id="ARBA00022989"/>
    </source>
</evidence>
<dbReference type="CDD" id="cd06579">
    <property type="entry name" value="TM_PBP1_transp_AraH_like"/>
    <property type="match status" value="1"/>
</dbReference>
<gene>
    <name evidence="10" type="ordered locus">Cphy_0582</name>
</gene>
<comment type="subcellular location">
    <subcellularLocation>
        <location evidence="1">Cell membrane</location>
        <topology evidence="1">Multi-pass membrane protein</topology>
    </subcellularLocation>
</comment>
<sequence>MAGKSGRVISAEQKFSLNKFLFRWETFLVIVFIAVNIMNITISNRYWSVNGLFNATNTFLCVAFLTLPMCFVLLIGEIDISVGSQVALSAVILGVSFNAGCPMWLSLIIAVAVGALCGLLNGIILVTFHELNPMIVTLGTQILFRGIAEIILKDQATGGFTSVKWFSKLYWGKVGGVVPIMFLVFVVCAIIFGVVMHKSTFGRRMFAVGSNQQAAKYSGIHIPKMRIIIYTLAGLFSGICAIFVAAQMGSARPNIGTGYEMDAIGMCVLGGVLTDGGKGNFIGAMIAVFLLGFLEYGLGLVNISSNIMMVVKGVLLIFAVMVPNLKFGKLHKRDSETV</sequence>
<dbReference type="HOGENOM" id="CLU_028880_0_0_9"/>
<dbReference type="OrthoDB" id="9789111at2"/>
<keyword evidence="10" id="KW-0378">Hydrolase</keyword>
<keyword evidence="6 9" id="KW-1133">Transmembrane helix</keyword>
<accession>A9KIX0</accession>
<evidence type="ECO:0000256" key="3">
    <source>
        <dbReference type="ARBA" id="ARBA00022475"/>
    </source>
</evidence>
<feature type="transmembrane region" description="Helical" evidence="9">
    <location>
        <begin position="174"/>
        <end position="195"/>
    </location>
</feature>
<evidence type="ECO:0000313" key="10">
    <source>
        <dbReference type="EMBL" id="ABX40969.1"/>
    </source>
</evidence>
<dbReference type="GO" id="GO:0022857">
    <property type="term" value="F:transmembrane transporter activity"/>
    <property type="evidence" value="ECO:0007669"/>
    <property type="project" value="InterPro"/>
</dbReference>
<keyword evidence="5 9" id="KW-0812">Transmembrane</keyword>
<dbReference type="KEGG" id="cpy:Cphy_0582"/>
<feature type="transmembrane region" description="Helical" evidence="9">
    <location>
        <begin position="281"/>
        <end position="301"/>
    </location>
</feature>
<feature type="transmembrane region" description="Helical" evidence="9">
    <location>
        <begin position="227"/>
        <end position="249"/>
    </location>
</feature>
<keyword evidence="2" id="KW-0813">Transport</keyword>